<dbReference type="AlphaFoldDB" id="A0AAN8F6T6"/>
<sequence>MGGGSSSLRVKSRSSADLDRLKPTAEQRTPKPRSRFASLAQSSSKHLSKLPFRRRGGKRSKVKSFRDLISTWPIHDVETLYRELETSRILSLLQGAADSARASVPSIGEELYSSSCKDFVLKIAGNTHRLHRRLAVTRCTVIADLVENKGITEVDLAIPAVKRFTPQDIDMFINYLYTDLWPGSADTLNSLRDCLGCNQDLLMSLRNAEEMALKDGDLTIVLTSAASNSDEPAKGHPPDYSIRCDSSIVSARSTLFRSLLNHVGDRGRIVLDETLLPRGFAPVVVHFLYTDELDFSMIPDTTISQSSLSEARAIVAGRSPHSPLHRAIQLIHIAKFFALEKLVHREFHIYPYIYTYTHVRMYLYVYMYVHQYVCLSISIHISIL</sequence>
<dbReference type="Proteomes" id="UP001331761">
    <property type="component" value="Unassembled WGS sequence"/>
</dbReference>
<dbReference type="InterPro" id="IPR000210">
    <property type="entry name" value="BTB/POZ_dom"/>
</dbReference>
<dbReference type="Gene3D" id="3.30.710.10">
    <property type="entry name" value="Potassium Channel Kv1.1, Chain A"/>
    <property type="match status" value="1"/>
</dbReference>
<feature type="domain" description="BTB" evidence="2">
    <location>
        <begin position="216"/>
        <end position="297"/>
    </location>
</feature>
<protein>
    <submittedName>
        <fullName evidence="3">BTB domain-containing protein</fullName>
    </submittedName>
</protein>
<organism evidence="3 4">
    <name type="scientific">Trichostrongylus colubriformis</name>
    <name type="common">Black scour worm</name>
    <dbReference type="NCBI Taxonomy" id="6319"/>
    <lineage>
        <taxon>Eukaryota</taxon>
        <taxon>Metazoa</taxon>
        <taxon>Ecdysozoa</taxon>
        <taxon>Nematoda</taxon>
        <taxon>Chromadorea</taxon>
        <taxon>Rhabditida</taxon>
        <taxon>Rhabditina</taxon>
        <taxon>Rhabditomorpha</taxon>
        <taxon>Strongyloidea</taxon>
        <taxon>Trichostrongylidae</taxon>
        <taxon>Trichostrongylus</taxon>
    </lineage>
</organism>
<dbReference type="EMBL" id="WIXE01014546">
    <property type="protein sequence ID" value="KAK5974205.1"/>
    <property type="molecule type" value="Genomic_DNA"/>
</dbReference>
<name>A0AAN8F6T6_TRICO</name>
<comment type="caution">
    <text evidence="3">The sequence shown here is derived from an EMBL/GenBank/DDBJ whole genome shotgun (WGS) entry which is preliminary data.</text>
</comment>
<keyword evidence="4" id="KW-1185">Reference proteome</keyword>
<feature type="compositionally biased region" description="Low complexity" evidence="1">
    <location>
        <begin position="1"/>
        <end position="13"/>
    </location>
</feature>
<reference evidence="3 4" key="1">
    <citation type="submission" date="2019-10" db="EMBL/GenBank/DDBJ databases">
        <title>Assembly and Annotation for the nematode Trichostrongylus colubriformis.</title>
        <authorList>
            <person name="Martin J."/>
        </authorList>
    </citation>
    <scope>NUCLEOTIDE SEQUENCE [LARGE SCALE GENOMIC DNA]</scope>
    <source>
        <strain evidence="3">G859</strain>
        <tissue evidence="3">Whole worm</tissue>
    </source>
</reference>
<evidence type="ECO:0000259" key="2">
    <source>
        <dbReference type="PROSITE" id="PS50097"/>
    </source>
</evidence>
<evidence type="ECO:0000313" key="4">
    <source>
        <dbReference type="Proteomes" id="UP001331761"/>
    </source>
</evidence>
<evidence type="ECO:0000313" key="3">
    <source>
        <dbReference type="EMBL" id="KAK5974205.1"/>
    </source>
</evidence>
<accession>A0AAN8F6T6</accession>
<dbReference type="PROSITE" id="PS50097">
    <property type="entry name" value="BTB"/>
    <property type="match status" value="1"/>
</dbReference>
<dbReference type="GO" id="GO:0061138">
    <property type="term" value="P:morphogenesis of a branching epithelium"/>
    <property type="evidence" value="ECO:0007669"/>
    <property type="project" value="InterPro"/>
</dbReference>
<feature type="region of interest" description="Disordered" evidence="1">
    <location>
        <begin position="1"/>
        <end position="55"/>
    </location>
</feature>
<feature type="compositionally biased region" description="Basic and acidic residues" evidence="1">
    <location>
        <begin position="14"/>
        <end position="29"/>
    </location>
</feature>
<gene>
    <name evidence="3" type="ORF">GCK32_012930</name>
</gene>
<dbReference type="PANTHER" id="PTHR16064">
    <property type="entry name" value="BTB POZ DOMAIN CONTAINING 7"/>
    <property type="match status" value="1"/>
</dbReference>
<dbReference type="InterPro" id="IPR011333">
    <property type="entry name" value="SKP1/BTB/POZ_sf"/>
</dbReference>
<proteinExistence type="predicted"/>
<evidence type="ECO:0000256" key="1">
    <source>
        <dbReference type="SAM" id="MobiDB-lite"/>
    </source>
</evidence>
<dbReference type="InterPro" id="IPR042345">
    <property type="entry name" value="Btbd7"/>
</dbReference>
<dbReference type="PANTHER" id="PTHR16064:SF3">
    <property type="entry name" value="BTB_POZ DOMAIN-CONTAINING PROTEIN 7"/>
    <property type="match status" value="1"/>
</dbReference>
<feature type="compositionally biased region" description="Basic residues" evidence="1">
    <location>
        <begin position="46"/>
        <end position="55"/>
    </location>
</feature>